<comment type="catalytic activity">
    <reaction evidence="6">
        <text>L-lysyl-[protein] + 3 S-adenosyl-L-methionine = N(6),N(6),N(6)-trimethyl-L-lysyl-[protein] + 3 S-adenosyl-L-homocysteine + 3 H(+)</text>
        <dbReference type="Rhea" id="RHEA:54192"/>
        <dbReference type="Rhea" id="RHEA-COMP:9752"/>
        <dbReference type="Rhea" id="RHEA-COMP:13826"/>
        <dbReference type="ChEBI" id="CHEBI:15378"/>
        <dbReference type="ChEBI" id="CHEBI:29969"/>
        <dbReference type="ChEBI" id="CHEBI:57856"/>
        <dbReference type="ChEBI" id="CHEBI:59789"/>
        <dbReference type="ChEBI" id="CHEBI:61961"/>
    </reaction>
</comment>
<evidence type="ECO:0000256" key="6">
    <source>
        <dbReference type="HAMAP-Rule" id="MF_00735"/>
    </source>
</evidence>
<proteinExistence type="inferred from homology"/>
<keyword evidence="2 6" id="KW-0963">Cytoplasm</keyword>
<dbReference type="AlphaFoldDB" id="A0A1C4A090"/>
<protein>
    <recommendedName>
        <fullName evidence="6">Ribosomal protein L11 methyltransferase</fullName>
        <shortName evidence="6">L11 Mtase</shortName>
        <ecNumber evidence="6">2.1.1.-</ecNumber>
    </recommendedName>
</protein>
<dbReference type="GO" id="GO:0005737">
    <property type="term" value="C:cytoplasm"/>
    <property type="evidence" value="ECO:0007669"/>
    <property type="project" value="UniProtKB-SubCell"/>
</dbReference>
<dbReference type="CDD" id="cd02440">
    <property type="entry name" value="AdoMet_MTases"/>
    <property type="match status" value="1"/>
</dbReference>
<evidence type="ECO:0000313" key="8">
    <source>
        <dbReference type="Proteomes" id="UP000199268"/>
    </source>
</evidence>
<evidence type="ECO:0000313" key="7">
    <source>
        <dbReference type="EMBL" id="SCB87981.1"/>
    </source>
</evidence>
<dbReference type="Gene3D" id="3.40.50.150">
    <property type="entry name" value="Vaccinia Virus protein VP39"/>
    <property type="match status" value="1"/>
</dbReference>
<dbReference type="OrthoDB" id="9785995at2"/>
<name>A0A1C4A090_9LACO</name>
<evidence type="ECO:0000256" key="3">
    <source>
        <dbReference type="ARBA" id="ARBA00022603"/>
    </source>
</evidence>
<dbReference type="PANTHER" id="PTHR43648:SF1">
    <property type="entry name" value="ELECTRON TRANSFER FLAVOPROTEIN BETA SUBUNIT LYSINE METHYLTRANSFERASE"/>
    <property type="match status" value="1"/>
</dbReference>
<feature type="binding site" evidence="6">
    <location>
        <position position="162"/>
    </location>
    <ligand>
        <name>S-adenosyl-L-methionine</name>
        <dbReference type="ChEBI" id="CHEBI:59789"/>
    </ligand>
</feature>
<evidence type="ECO:0000256" key="5">
    <source>
        <dbReference type="ARBA" id="ARBA00022691"/>
    </source>
</evidence>
<dbReference type="NCBIfam" id="TIGR00406">
    <property type="entry name" value="prmA"/>
    <property type="match status" value="1"/>
</dbReference>
<evidence type="ECO:0000256" key="2">
    <source>
        <dbReference type="ARBA" id="ARBA00022490"/>
    </source>
</evidence>
<feature type="binding site" evidence="6">
    <location>
        <position position="183"/>
    </location>
    <ligand>
        <name>S-adenosyl-L-methionine</name>
        <dbReference type="ChEBI" id="CHEBI:59789"/>
    </ligand>
</feature>
<dbReference type="InterPro" id="IPR050078">
    <property type="entry name" value="Ribosomal_L11_MeTrfase_PrmA"/>
</dbReference>
<comment type="subcellular location">
    <subcellularLocation>
        <location evidence="6">Cytoplasm</location>
    </subcellularLocation>
</comment>
<feature type="binding site" evidence="6">
    <location>
        <position position="205"/>
    </location>
    <ligand>
        <name>S-adenosyl-L-methionine</name>
        <dbReference type="ChEBI" id="CHEBI:59789"/>
    </ligand>
</feature>
<keyword evidence="4 6" id="KW-0808">Transferase</keyword>
<keyword evidence="3 6" id="KW-0489">Methyltransferase</keyword>
<dbReference type="EMBL" id="FMAO01000003">
    <property type="protein sequence ID" value="SCB87981.1"/>
    <property type="molecule type" value="Genomic_DNA"/>
</dbReference>
<dbReference type="STRING" id="1505725.GA0061074_10394"/>
<dbReference type="EC" id="2.1.1.-" evidence="6"/>
<dbReference type="GO" id="GO:0032259">
    <property type="term" value="P:methylation"/>
    <property type="evidence" value="ECO:0007669"/>
    <property type="project" value="UniProtKB-KW"/>
</dbReference>
<evidence type="ECO:0000256" key="4">
    <source>
        <dbReference type="ARBA" id="ARBA00022679"/>
    </source>
</evidence>
<sequence>MSWQKIIVETQTESIEAISNILMTNGAEGVEIDDSAELAHYQPADATVMVKEEEIVHRIEGAAVSGYFANEADLALITSKIKTSVEELGNFGLDAHPGTVTVQAVADDDWATEWQKYYHPVRVTRHITVVPKWEVYEPEQDDEQVIVLDPGMAFGTGTHPTTKLMIQALEVVVRGGETVIDVGTGSGVLGIAARLLGAGDILGTDIDDVAVASAQGNVDLNPKAADMQLIVSDLLKDVPNKKYDIVIANMLAEVLDLLIPEVGNILQPKGHLLLSGIYYDKRDKMIADLEANGMIVEQSMKLGDWYGIIAKFDSEDD</sequence>
<keyword evidence="5 6" id="KW-0949">S-adenosyl-L-methionine</keyword>
<comment type="similarity">
    <text evidence="1 6">Belongs to the methyltransferase superfamily. PrmA family.</text>
</comment>
<keyword evidence="7" id="KW-0687">Ribonucleoprotein</keyword>
<comment type="function">
    <text evidence="6">Methylates ribosomal protein L11.</text>
</comment>
<evidence type="ECO:0000256" key="1">
    <source>
        <dbReference type="ARBA" id="ARBA00009741"/>
    </source>
</evidence>
<keyword evidence="7" id="KW-0689">Ribosomal protein</keyword>
<dbReference type="GO" id="GO:0016279">
    <property type="term" value="F:protein-lysine N-methyltransferase activity"/>
    <property type="evidence" value="ECO:0007669"/>
    <property type="project" value="RHEA"/>
</dbReference>
<dbReference type="PIRSF" id="PIRSF000401">
    <property type="entry name" value="RPL11_MTase"/>
    <property type="match status" value="1"/>
</dbReference>
<dbReference type="HAMAP" id="MF_00735">
    <property type="entry name" value="Methyltr_PrmA"/>
    <property type="match status" value="1"/>
</dbReference>
<dbReference type="InterPro" id="IPR029063">
    <property type="entry name" value="SAM-dependent_MTases_sf"/>
</dbReference>
<reference evidence="8" key="1">
    <citation type="submission" date="2016-08" db="EMBL/GenBank/DDBJ databases">
        <authorList>
            <person name="Varghese N."/>
            <person name="Submissions Spin"/>
        </authorList>
    </citation>
    <scope>NUCLEOTIDE SEQUENCE [LARGE SCALE GENOMIC DNA]</scope>
    <source>
        <strain evidence="8">R-53094</strain>
    </source>
</reference>
<dbReference type="RefSeq" id="WP_092461944.1">
    <property type="nucleotide sequence ID" value="NZ_BJEE01000004.1"/>
</dbReference>
<gene>
    <name evidence="6" type="primary">prmA</name>
    <name evidence="7" type="ORF">GA0061074_10394</name>
</gene>
<dbReference type="InterPro" id="IPR004498">
    <property type="entry name" value="Ribosomal_PrmA_MeTrfase"/>
</dbReference>
<keyword evidence="8" id="KW-1185">Reference proteome</keyword>
<dbReference type="SUPFAM" id="SSF53335">
    <property type="entry name" value="S-adenosyl-L-methionine-dependent methyltransferases"/>
    <property type="match status" value="1"/>
</dbReference>
<organism evidence="7 8">
    <name type="scientific">Weissella bombi</name>
    <dbReference type="NCBI Taxonomy" id="1505725"/>
    <lineage>
        <taxon>Bacteria</taxon>
        <taxon>Bacillati</taxon>
        <taxon>Bacillota</taxon>
        <taxon>Bacilli</taxon>
        <taxon>Lactobacillales</taxon>
        <taxon>Lactobacillaceae</taxon>
        <taxon>Weissella</taxon>
    </lineage>
</organism>
<dbReference type="GO" id="GO:0005840">
    <property type="term" value="C:ribosome"/>
    <property type="evidence" value="ECO:0007669"/>
    <property type="project" value="UniProtKB-KW"/>
</dbReference>
<dbReference type="PANTHER" id="PTHR43648">
    <property type="entry name" value="ELECTRON TRANSFER FLAVOPROTEIN BETA SUBUNIT LYSINE METHYLTRANSFERASE"/>
    <property type="match status" value="1"/>
</dbReference>
<accession>A0A1C4A090</accession>
<dbReference type="Proteomes" id="UP000199268">
    <property type="component" value="Unassembled WGS sequence"/>
</dbReference>
<dbReference type="Pfam" id="PF06325">
    <property type="entry name" value="PrmA"/>
    <property type="match status" value="1"/>
</dbReference>
<feature type="binding site" evidence="6">
    <location>
        <position position="249"/>
    </location>
    <ligand>
        <name>S-adenosyl-L-methionine</name>
        <dbReference type="ChEBI" id="CHEBI:59789"/>
    </ligand>
</feature>